<feature type="region of interest" description="Disordered" evidence="1">
    <location>
        <begin position="161"/>
        <end position="209"/>
    </location>
</feature>
<feature type="region of interest" description="Disordered" evidence="1">
    <location>
        <begin position="13"/>
        <end position="107"/>
    </location>
</feature>
<evidence type="ECO:0000313" key="2">
    <source>
        <dbReference type="EMBL" id="EEF23508.1"/>
    </source>
</evidence>
<feature type="region of interest" description="Disordered" evidence="1">
    <location>
        <begin position="226"/>
        <end position="256"/>
    </location>
</feature>
<feature type="region of interest" description="Disordered" evidence="1">
    <location>
        <begin position="273"/>
        <end position="338"/>
    </location>
</feature>
<feature type="compositionally biased region" description="Basic residues" evidence="1">
    <location>
        <begin position="308"/>
        <end position="331"/>
    </location>
</feature>
<dbReference type="Proteomes" id="UP000008311">
    <property type="component" value="Unassembled WGS sequence"/>
</dbReference>
<gene>
    <name evidence="2" type="ORF">RCOM_1911300</name>
</gene>
<feature type="compositionally biased region" description="Basic residues" evidence="1">
    <location>
        <begin position="42"/>
        <end position="54"/>
    </location>
</feature>
<dbReference type="AlphaFoldDB" id="B9TKV6"/>
<dbReference type="EMBL" id="EQ985774">
    <property type="protein sequence ID" value="EEF23508.1"/>
    <property type="molecule type" value="Genomic_DNA"/>
</dbReference>
<dbReference type="Gene3D" id="2.170.130.10">
    <property type="entry name" value="TonB-dependent receptor, plug domain"/>
    <property type="match status" value="1"/>
</dbReference>
<protein>
    <submittedName>
        <fullName evidence="2">Uncharacterized protein</fullName>
    </submittedName>
</protein>
<organism evidence="2 3">
    <name type="scientific">Ricinus communis</name>
    <name type="common">Castor bean</name>
    <dbReference type="NCBI Taxonomy" id="3988"/>
    <lineage>
        <taxon>Eukaryota</taxon>
        <taxon>Viridiplantae</taxon>
        <taxon>Streptophyta</taxon>
        <taxon>Embryophyta</taxon>
        <taxon>Tracheophyta</taxon>
        <taxon>Spermatophyta</taxon>
        <taxon>Magnoliopsida</taxon>
        <taxon>eudicotyledons</taxon>
        <taxon>Gunneridae</taxon>
        <taxon>Pentapetalae</taxon>
        <taxon>rosids</taxon>
        <taxon>fabids</taxon>
        <taxon>Malpighiales</taxon>
        <taxon>Euphorbiaceae</taxon>
        <taxon>Acalyphoideae</taxon>
        <taxon>Acalypheae</taxon>
        <taxon>Ricinus</taxon>
    </lineage>
</organism>
<dbReference type="InParanoid" id="B9TKV6"/>
<accession>B9TKV6</accession>
<proteinExistence type="predicted"/>
<feature type="non-terminal residue" evidence="2">
    <location>
        <position position="372"/>
    </location>
</feature>
<evidence type="ECO:0000313" key="3">
    <source>
        <dbReference type="Proteomes" id="UP000008311"/>
    </source>
</evidence>
<feature type="compositionally biased region" description="Basic and acidic residues" evidence="1">
    <location>
        <begin position="81"/>
        <end position="97"/>
    </location>
</feature>
<feature type="compositionally biased region" description="Basic and acidic residues" evidence="1">
    <location>
        <begin position="24"/>
        <end position="41"/>
    </location>
</feature>
<sequence>MSAIQRIEVLRDGAAAQYGSDAIAGRDQHRAEEPDERDATVGHRRRHDRRRRRTAPGQRQQGLVHRGRRLRQPDGRSPLPRRNEPRGRGHPARESAARHAAHRRQPRERPVLLVELGRARVERRRVLHVRRRVAPHGRFGRLLPLRRRWPQRAGRVPERLPAEHPHHRQGCVAGRRLPPRPGQRVEDGRLAQPRPQRTGFPRKEHHQRQLLVRAETGRRHLRRVAAGSGYRQAEIQADDVQRRPARPAGCPGQQDQLRHRLRMAPRRLCNRRGRSGLVPVRPHEQSGHRHQGPDGRRGRIGHAGLPRLHARHRRRRRAPQHRAVRRHRTQHHAATADRRRRALGKILGLRQHDDRQAVAALRPEPPGGLPRH</sequence>
<reference evidence="3" key="1">
    <citation type="journal article" date="2010" name="Nat. Biotechnol.">
        <title>Draft genome sequence of the oilseed species Ricinus communis.</title>
        <authorList>
            <person name="Chan A.P."/>
            <person name="Crabtree J."/>
            <person name="Zhao Q."/>
            <person name="Lorenzi H."/>
            <person name="Orvis J."/>
            <person name="Puiu D."/>
            <person name="Melake-Berhan A."/>
            <person name="Jones K.M."/>
            <person name="Redman J."/>
            <person name="Chen G."/>
            <person name="Cahoon E.B."/>
            <person name="Gedil M."/>
            <person name="Stanke M."/>
            <person name="Haas B.J."/>
            <person name="Wortman J.R."/>
            <person name="Fraser-Liggett C.M."/>
            <person name="Ravel J."/>
            <person name="Rabinowicz P.D."/>
        </authorList>
    </citation>
    <scope>NUCLEOTIDE SEQUENCE [LARGE SCALE GENOMIC DNA]</scope>
    <source>
        <strain evidence="3">cv. Hale</strain>
    </source>
</reference>
<dbReference type="SUPFAM" id="SSF56935">
    <property type="entry name" value="Porins"/>
    <property type="match status" value="1"/>
</dbReference>
<dbReference type="InterPro" id="IPR037066">
    <property type="entry name" value="Plug_dom_sf"/>
</dbReference>
<feature type="compositionally biased region" description="Basic and acidic residues" evidence="1">
    <location>
        <begin position="281"/>
        <end position="297"/>
    </location>
</feature>
<evidence type="ECO:0000256" key="1">
    <source>
        <dbReference type="SAM" id="MobiDB-lite"/>
    </source>
</evidence>
<keyword evidence="3" id="KW-1185">Reference proteome</keyword>
<name>B9TKV6_RICCO</name>